<dbReference type="RefSeq" id="WP_119929102.1">
    <property type="nucleotide sequence ID" value="NZ_QZEY01000011.1"/>
</dbReference>
<dbReference type="PANTHER" id="PTHR46865:SF2">
    <property type="entry name" value="MONOOXYGENASE"/>
    <property type="match status" value="1"/>
</dbReference>
<accession>A0A3A4AFA8</accession>
<dbReference type="PRINTS" id="PR00420">
    <property type="entry name" value="RNGMNOXGNASE"/>
</dbReference>
<dbReference type="AlphaFoldDB" id="A0A3A4AFA8"/>
<gene>
    <name evidence="2" type="ORF">D5H75_25755</name>
</gene>
<dbReference type="PANTHER" id="PTHR46865">
    <property type="entry name" value="OXIDOREDUCTASE-RELATED"/>
    <property type="match status" value="1"/>
</dbReference>
<dbReference type="EMBL" id="QZEY01000011">
    <property type="protein sequence ID" value="RJL27201.1"/>
    <property type="molecule type" value="Genomic_DNA"/>
</dbReference>
<evidence type="ECO:0000313" key="2">
    <source>
        <dbReference type="EMBL" id="RJL27201.1"/>
    </source>
</evidence>
<reference evidence="2 3" key="1">
    <citation type="submission" date="2018-09" db="EMBL/GenBank/DDBJ databases">
        <title>YIM 75507 draft genome.</title>
        <authorList>
            <person name="Tang S."/>
            <person name="Feng Y."/>
        </authorList>
    </citation>
    <scope>NUCLEOTIDE SEQUENCE [LARGE SCALE GENOMIC DNA]</scope>
    <source>
        <strain evidence="2 3">YIM 75507</strain>
    </source>
</reference>
<proteinExistence type="predicted"/>
<dbReference type="Pfam" id="PF01494">
    <property type="entry name" value="FAD_binding_3"/>
    <property type="match status" value="1"/>
</dbReference>
<keyword evidence="3" id="KW-1185">Reference proteome</keyword>
<protein>
    <submittedName>
        <fullName evidence="2">FAD-dependent oxidoreductase</fullName>
    </submittedName>
</protein>
<name>A0A3A4AFA8_9ACTN</name>
<dbReference type="SUPFAM" id="SSF51905">
    <property type="entry name" value="FAD/NAD(P)-binding domain"/>
    <property type="match status" value="1"/>
</dbReference>
<comment type="caution">
    <text evidence="2">The sequence shown here is derived from an EMBL/GenBank/DDBJ whole genome shotgun (WGS) entry which is preliminary data.</text>
</comment>
<feature type="domain" description="FAD-binding" evidence="1">
    <location>
        <begin position="3"/>
        <end position="318"/>
    </location>
</feature>
<dbReference type="InterPro" id="IPR002938">
    <property type="entry name" value="FAD-bd"/>
</dbReference>
<dbReference type="InterPro" id="IPR051704">
    <property type="entry name" value="FAD_aromatic-hydroxylase"/>
</dbReference>
<sequence>MRILISGAGIAGPVLAYWLTRHDPSVSVTVVERAPALRRTGGHAVDLFRPAMDISERMGVLARVEERAVGTTRMTVHREGARRPVQADLSKIFSGTSGRHLEIMRDDLGEIYHDATRHDAEYVFGDSITAISPHGEVRFENSAPRRFDLVVGADGLHSNVRRLVFGDESRFSAFIGAHLGVLTLPGTAGLDGELLIHVGVGRTAGMYGARHLGDARALFLFRSERELRCSHRDVARQKALLRGAFAGMHAEVDRWLGELDHTPAFYFDSITQLRMDTWSRGRVTLVGDAGYCPGPAVGGGTSLAVVGAYVLAGELARAGGDHERAFPAYERAMAEHVRGSRAVALSAAKTLIPASRLGVRGLAQGARLISALPAGPARALLRLTTKSARLHNSITVDDYTPSLTVSAGRTGA</sequence>
<dbReference type="InterPro" id="IPR036188">
    <property type="entry name" value="FAD/NAD-bd_sf"/>
</dbReference>
<evidence type="ECO:0000313" key="3">
    <source>
        <dbReference type="Proteomes" id="UP000265768"/>
    </source>
</evidence>
<dbReference type="Gene3D" id="3.30.9.10">
    <property type="entry name" value="D-Amino Acid Oxidase, subunit A, domain 2"/>
    <property type="match status" value="1"/>
</dbReference>
<evidence type="ECO:0000259" key="1">
    <source>
        <dbReference type="Pfam" id="PF01494"/>
    </source>
</evidence>
<dbReference type="OrthoDB" id="3356051at2"/>
<organism evidence="2 3">
    <name type="scientific">Bailinhaonella thermotolerans</name>
    <dbReference type="NCBI Taxonomy" id="1070861"/>
    <lineage>
        <taxon>Bacteria</taxon>
        <taxon>Bacillati</taxon>
        <taxon>Actinomycetota</taxon>
        <taxon>Actinomycetes</taxon>
        <taxon>Streptosporangiales</taxon>
        <taxon>Streptosporangiaceae</taxon>
        <taxon>Bailinhaonella</taxon>
    </lineage>
</organism>
<dbReference type="Gene3D" id="3.50.50.60">
    <property type="entry name" value="FAD/NAD(P)-binding domain"/>
    <property type="match status" value="1"/>
</dbReference>
<dbReference type="Proteomes" id="UP000265768">
    <property type="component" value="Unassembled WGS sequence"/>
</dbReference>
<dbReference type="GO" id="GO:0071949">
    <property type="term" value="F:FAD binding"/>
    <property type="evidence" value="ECO:0007669"/>
    <property type="project" value="InterPro"/>
</dbReference>